<evidence type="ECO:0008006" key="3">
    <source>
        <dbReference type="Google" id="ProtNLM"/>
    </source>
</evidence>
<dbReference type="EMBL" id="RPOK01000001">
    <property type="protein sequence ID" value="RPJ68595.1"/>
    <property type="molecule type" value="Genomic_DNA"/>
</dbReference>
<protein>
    <recommendedName>
        <fullName evidence="3">Prokaryotic glutathione synthetase ATP-binding domain-containing protein</fullName>
    </recommendedName>
</protein>
<dbReference type="PANTHER" id="PTHR39217:SF1">
    <property type="entry name" value="GLUTATHIONE SYNTHETASE"/>
    <property type="match status" value="1"/>
</dbReference>
<dbReference type="Gene3D" id="3.30.470.20">
    <property type="entry name" value="ATP-grasp fold, B domain"/>
    <property type="match status" value="1"/>
</dbReference>
<reference evidence="1 2" key="1">
    <citation type="submission" date="2018-11" db="EMBL/GenBank/DDBJ databases">
        <authorList>
            <person name="Ye M.-Q."/>
            <person name="Du Z.-J."/>
        </authorList>
    </citation>
    <scope>NUCLEOTIDE SEQUENCE [LARGE SCALE GENOMIC DNA]</scope>
    <source>
        <strain evidence="1 2">U0105</strain>
    </source>
</reference>
<dbReference type="OrthoDB" id="3373978at2"/>
<dbReference type="GO" id="GO:0005524">
    <property type="term" value="F:ATP binding"/>
    <property type="evidence" value="ECO:0007669"/>
    <property type="project" value="InterPro"/>
</dbReference>
<dbReference type="Gene3D" id="3.40.50.20">
    <property type="match status" value="1"/>
</dbReference>
<organism evidence="1 2">
    <name type="scientific">Alteromonas sediminis</name>
    <dbReference type="NCBI Taxonomy" id="2259342"/>
    <lineage>
        <taxon>Bacteria</taxon>
        <taxon>Pseudomonadati</taxon>
        <taxon>Pseudomonadota</taxon>
        <taxon>Gammaproteobacteria</taxon>
        <taxon>Alteromonadales</taxon>
        <taxon>Alteromonadaceae</taxon>
        <taxon>Alteromonas/Salinimonas group</taxon>
        <taxon>Alteromonas</taxon>
    </lineage>
</organism>
<gene>
    <name evidence="1" type="ORF">DRW07_04110</name>
</gene>
<dbReference type="SUPFAM" id="SSF56059">
    <property type="entry name" value="Glutathione synthetase ATP-binding domain-like"/>
    <property type="match status" value="1"/>
</dbReference>
<dbReference type="Proteomes" id="UP000275281">
    <property type="component" value="Unassembled WGS sequence"/>
</dbReference>
<dbReference type="Gene3D" id="3.30.1490.20">
    <property type="entry name" value="ATP-grasp fold, A domain"/>
    <property type="match status" value="1"/>
</dbReference>
<dbReference type="InterPro" id="IPR013815">
    <property type="entry name" value="ATP_grasp_subdomain_1"/>
</dbReference>
<evidence type="ECO:0000313" key="2">
    <source>
        <dbReference type="Proteomes" id="UP000275281"/>
    </source>
</evidence>
<comment type="caution">
    <text evidence="1">The sequence shown here is derived from an EMBL/GenBank/DDBJ whole genome shotgun (WGS) entry which is preliminary data.</text>
</comment>
<dbReference type="RefSeq" id="WP_124026596.1">
    <property type="nucleotide sequence ID" value="NZ_JBHRSN010000005.1"/>
</dbReference>
<dbReference type="AlphaFoldDB" id="A0A3N5YF59"/>
<name>A0A3N5YF59_9ALTE</name>
<sequence>MRHVAILTMDSLEDFFAYDTMLDSPFLKKGWQTHHVSWRDEQVNWDAFDVVIVRSTWDYQQDCDRFVRCLEKIEASSAALENPLSLMLWNIDKNYLKDLASDGVPIVPTLWKPAYETGCLKEAFAHFNCDTLIAKPTISANADDTFRITAQQAESYETLLADVFHDRALMLQPFLPAVLSPGEISLFYFGDTYSHAILKTPKADDFRVQEEHGGQLTAIIPTEEMQRVAEKTLAALPAKTLYARVDLITSGNEWCVMEVELIEPSLYFNMDKHSAQRFVDVFCHKYS</sequence>
<dbReference type="PANTHER" id="PTHR39217">
    <property type="match status" value="1"/>
</dbReference>
<accession>A0A3N5YF59</accession>
<proteinExistence type="predicted"/>
<evidence type="ECO:0000313" key="1">
    <source>
        <dbReference type="EMBL" id="RPJ68595.1"/>
    </source>
</evidence>
<keyword evidence="2" id="KW-1185">Reference proteome</keyword>
<dbReference type="InterPro" id="IPR053191">
    <property type="entry name" value="DcsG_Biosynth_Enzyme"/>
</dbReference>
<dbReference type="GO" id="GO:0003824">
    <property type="term" value="F:catalytic activity"/>
    <property type="evidence" value="ECO:0007669"/>
    <property type="project" value="UniProtKB-ARBA"/>
</dbReference>